<sequence length="205" mass="23880">MKKTISCMNIDEKILYSFGGERVTYKPKDFIFREGEHSQYYFQIISGKVKLNTFNENGKEFILNILGKNQSFGDPLLFIEKLYPTNAVSLQATEIIRMPKSNFMEMLQQHPDLSLEMNICLSQRLYYNSLMIHNMASSDPSQRLKGLLDYLKSYHDGDCQHCFPIELTRQQMADLTGLRVETIIRTVKKMVKNEVIKLDGRTILY</sequence>
<dbReference type="RefSeq" id="WP_126358559.1">
    <property type="nucleotide sequence ID" value="NZ_CP068486.1"/>
</dbReference>
<dbReference type="KEGG" id="cgle:NCTC11432_00182"/>
<proteinExistence type="predicted"/>
<dbReference type="InterPro" id="IPR012318">
    <property type="entry name" value="HTH_CRP"/>
</dbReference>
<dbReference type="PROSITE" id="PS50042">
    <property type="entry name" value="CNMP_BINDING_3"/>
    <property type="match status" value="1"/>
</dbReference>
<evidence type="ECO:0000259" key="5">
    <source>
        <dbReference type="PROSITE" id="PS51063"/>
    </source>
</evidence>
<evidence type="ECO:0000313" key="7">
    <source>
        <dbReference type="Proteomes" id="UP000279227"/>
    </source>
</evidence>
<evidence type="ECO:0000313" key="6">
    <source>
        <dbReference type="EMBL" id="VEE04611.1"/>
    </source>
</evidence>
<dbReference type="Gene3D" id="2.60.120.10">
    <property type="entry name" value="Jelly Rolls"/>
    <property type="match status" value="1"/>
</dbReference>
<dbReference type="InterPro" id="IPR036390">
    <property type="entry name" value="WH_DNA-bd_sf"/>
</dbReference>
<gene>
    <name evidence="6" type="primary">crp_1</name>
    <name evidence="6" type="ORF">NCTC11432_00182</name>
</gene>
<dbReference type="SMART" id="SM00100">
    <property type="entry name" value="cNMP"/>
    <property type="match status" value="1"/>
</dbReference>
<protein>
    <submittedName>
        <fullName evidence="6">cAMP regulatory protein</fullName>
    </submittedName>
</protein>
<evidence type="ECO:0000256" key="1">
    <source>
        <dbReference type="ARBA" id="ARBA00023015"/>
    </source>
</evidence>
<reference evidence="6 7" key="1">
    <citation type="submission" date="2018-12" db="EMBL/GenBank/DDBJ databases">
        <authorList>
            <consortium name="Pathogen Informatics"/>
        </authorList>
    </citation>
    <scope>NUCLEOTIDE SEQUENCE [LARGE SCALE GENOMIC DNA]</scope>
    <source>
        <strain evidence="6 7">NCTC11432</strain>
    </source>
</reference>
<dbReference type="InterPro" id="IPR018490">
    <property type="entry name" value="cNMP-bd_dom_sf"/>
</dbReference>
<dbReference type="GO" id="GO:0005829">
    <property type="term" value="C:cytosol"/>
    <property type="evidence" value="ECO:0007669"/>
    <property type="project" value="TreeGrafter"/>
</dbReference>
<feature type="domain" description="HTH crp-type" evidence="5">
    <location>
        <begin position="138"/>
        <end position="205"/>
    </location>
</feature>
<dbReference type="PRINTS" id="PR00034">
    <property type="entry name" value="HTHCRP"/>
</dbReference>
<accession>A0A448AWI4</accession>
<dbReference type="PANTHER" id="PTHR24567">
    <property type="entry name" value="CRP FAMILY TRANSCRIPTIONAL REGULATORY PROTEIN"/>
    <property type="match status" value="1"/>
</dbReference>
<dbReference type="GO" id="GO:0003700">
    <property type="term" value="F:DNA-binding transcription factor activity"/>
    <property type="evidence" value="ECO:0007669"/>
    <property type="project" value="TreeGrafter"/>
</dbReference>
<dbReference type="Pfam" id="PF13545">
    <property type="entry name" value="HTH_Crp_2"/>
    <property type="match status" value="1"/>
</dbReference>
<dbReference type="Pfam" id="PF00027">
    <property type="entry name" value="cNMP_binding"/>
    <property type="match status" value="1"/>
</dbReference>
<dbReference type="OrthoDB" id="667966at2"/>
<dbReference type="EMBL" id="LR134289">
    <property type="protein sequence ID" value="VEE04611.1"/>
    <property type="molecule type" value="Genomic_DNA"/>
</dbReference>
<name>A0A448AWI4_CHRGE</name>
<keyword evidence="3" id="KW-0804">Transcription</keyword>
<keyword evidence="1" id="KW-0805">Transcription regulation</keyword>
<keyword evidence="2" id="KW-0238">DNA-binding</keyword>
<feature type="domain" description="Cyclic nucleotide-binding" evidence="4">
    <location>
        <begin position="21"/>
        <end position="107"/>
    </location>
</feature>
<organism evidence="6 7">
    <name type="scientific">Chryseobacterium gleum</name>
    <name type="common">Flavobacterium gleum</name>
    <dbReference type="NCBI Taxonomy" id="250"/>
    <lineage>
        <taxon>Bacteria</taxon>
        <taxon>Pseudomonadati</taxon>
        <taxon>Bacteroidota</taxon>
        <taxon>Flavobacteriia</taxon>
        <taxon>Flavobacteriales</taxon>
        <taxon>Weeksellaceae</taxon>
        <taxon>Chryseobacterium group</taxon>
        <taxon>Chryseobacterium</taxon>
    </lineage>
</organism>
<dbReference type="InterPro" id="IPR050397">
    <property type="entry name" value="Env_Response_Regulators"/>
</dbReference>
<dbReference type="SUPFAM" id="SSF46785">
    <property type="entry name" value="Winged helix' DNA-binding domain"/>
    <property type="match status" value="1"/>
</dbReference>
<dbReference type="STRING" id="525257.HMPREF0204_14298"/>
<dbReference type="GO" id="GO:0003677">
    <property type="term" value="F:DNA binding"/>
    <property type="evidence" value="ECO:0007669"/>
    <property type="project" value="UniProtKB-KW"/>
</dbReference>
<dbReference type="PANTHER" id="PTHR24567:SF74">
    <property type="entry name" value="HTH-TYPE TRANSCRIPTIONAL REGULATOR ARCR"/>
    <property type="match status" value="1"/>
</dbReference>
<dbReference type="InterPro" id="IPR014710">
    <property type="entry name" value="RmlC-like_jellyroll"/>
</dbReference>
<dbReference type="Proteomes" id="UP000279227">
    <property type="component" value="Chromosome"/>
</dbReference>
<evidence type="ECO:0000259" key="4">
    <source>
        <dbReference type="PROSITE" id="PS50042"/>
    </source>
</evidence>
<evidence type="ECO:0000256" key="2">
    <source>
        <dbReference type="ARBA" id="ARBA00023125"/>
    </source>
</evidence>
<dbReference type="AlphaFoldDB" id="A0A448AWI4"/>
<dbReference type="GeneID" id="93022636"/>
<evidence type="ECO:0000256" key="3">
    <source>
        <dbReference type="ARBA" id="ARBA00023163"/>
    </source>
</evidence>
<dbReference type="SUPFAM" id="SSF51206">
    <property type="entry name" value="cAMP-binding domain-like"/>
    <property type="match status" value="1"/>
</dbReference>
<dbReference type="CDD" id="cd00038">
    <property type="entry name" value="CAP_ED"/>
    <property type="match status" value="1"/>
</dbReference>
<dbReference type="SMART" id="SM00419">
    <property type="entry name" value="HTH_CRP"/>
    <property type="match status" value="1"/>
</dbReference>
<dbReference type="InterPro" id="IPR000595">
    <property type="entry name" value="cNMP-bd_dom"/>
</dbReference>
<dbReference type="PROSITE" id="PS51063">
    <property type="entry name" value="HTH_CRP_2"/>
    <property type="match status" value="1"/>
</dbReference>